<proteinExistence type="predicted"/>
<reference evidence="1 2" key="1">
    <citation type="submission" date="2019-10" db="EMBL/GenBank/DDBJ databases">
        <authorList>
            <person name="Abad L.A."/>
            <person name="Garlena R.A."/>
            <person name="Russell D.A."/>
            <person name="Pope W.H."/>
            <person name="Jacobs-Sera D."/>
            <person name="Hatfull G.F."/>
        </authorList>
    </citation>
    <scope>NUCLEOTIDE SEQUENCE [LARGE SCALE GENOMIC DNA]</scope>
</reference>
<dbReference type="EMBL" id="MN586024">
    <property type="protein sequence ID" value="QGJ93220.1"/>
    <property type="molecule type" value="Genomic_DNA"/>
</dbReference>
<accession>A0A649VLD2</accession>
<sequence>MWRTMSDLINVQDVDDASFPVGTILVEQYHYLPTTMLRTHMSRTPDGRVEPGRGDVWMAIHNDASFQCYSSLKAFVHSQGGHGLFQEVFRP</sequence>
<protein>
    <submittedName>
        <fullName evidence="1">Uncharacterized protein</fullName>
    </submittedName>
</protein>
<evidence type="ECO:0000313" key="1">
    <source>
        <dbReference type="EMBL" id="QGJ93220.1"/>
    </source>
</evidence>
<gene>
    <name evidence="1" type="primary">75</name>
    <name evidence="1" type="ORF">SEA_TYDAWG_75</name>
</gene>
<evidence type="ECO:0000313" key="2">
    <source>
        <dbReference type="Proteomes" id="UP000424301"/>
    </source>
</evidence>
<name>A0A649VLD2_9CAUD</name>
<organism evidence="1 2">
    <name type="scientific">Mycobacterium phage TyDawg</name>
    <dbReference type="NCBI Taxonomy" id="2656612"/>
    <lineage>
        <taxon>Viruses</taxon>
        <taxon>Duplodnaviria</taxon>
        <taxon>Heunggongvirae</taxon>
        <taxon>Uroviricota</taxon>
        <taxon>Caudoviricetes</taxon>
        <taxon>Vilmaviridae</taxon>
        <taxon>Mclasvirinae</taxon>
        <taxon>Bongovirus</taxon>
        <taxon>Bongovirus bongo</taxon>
    </lineage>
</organism>
<dbReference type="Proteomes" id="UP000424301">
    <property type="component" value="Segment"/>
</dbReference>